<proteinExistence type="inferred from homology"/>
<comment type="caution">
    <text evidence="5">The sequence shown here is derived from an EMBL/GenBank/DDBJ whole genome shotgun (WGS) entry which is preliminary data.</text>
</comment>
<dbReference type="Pfam" id="PF00535">
    <property type="entry name" value="Glycos_transf_2"/>
    <property type="match status" value="1"/>
</dbReference>
<dbReference type="SUPFAM" id="SSF53448">
    <property type="entry name" value="Nucleotide-diphospho-sugar transferases"/>
    <property type="match status" value="1"/>
</dbReference>
<evidence type="ECO:0000259" key="4">
    <source>
        <dbReference type="Pfam" id="PF00535"/>
    </source>
</evidence>
<feature type="domain" description="Glycosyltransferase 2-like" evidence="4">
    <location>
        <begin position="15"/>
        <end position="181"/>
    </location>
</feature>
<dbReference type="CDD" id="cd06423">
    <property type="entry name" value="CESA_like"/>
    <property type="match status" value="1"/>
</dbReference>
<comment type="similarity">
    <text evidence="1">Belongs to the glycosyltransferase 2 family.</text>
</comment>
<gene>
    <name evidence="5" type="ORF">COU47_04335</name>
</gene>
<accession>A0A2H0TCL7</accession>
<dbReference type="InterPro" id="IPR001173">
    <property type="entry name" value="Glyco_trans_2-like"/>
</dbReference>
<dbReference type="PANTHER" id="PTHR43630">
    <property type="entry name" value="POLY-BETA-1,6-N-ACETYL-D-GLUCOSAMINE SYNTHASE"/>
    <property type="match status" value="1"/>
</dbReference>
<dbReference type="InterPro" id="IPR029044">
    <property type="entry name" value="Nucleotide-diphossugar_trans"/>
</dbReference>
<organism evidence="5 6">
    <name type="scientific">Candidatus Niyogibacteria bacterium CG10_big_fil_rev_8_21_14_0_10_46_36</name>
    <dbReference type="NCBI Taxonomy" id="1974726"/>
    <lineage>
        <taxon>Bacteria</taxon>
        <taxon>Candidatus Niyogiibacteriota</taxon>
    </lineage>
</organism>
<evidence type="ECO:0000256" key="3">
    <source>
        <dbReference type="ARBA" id="ARBA00022679"/>
    </source>
</evidence>
<dbReference type="PANTHER" id="PTHR43630:SF1">
    <property type="entry name" value="POLY-BETA-1,6-N-ACETYL-D-GLUCOSAMINE SYNTHASE"/>
    <property type="match status" value="1"/>
</dbReference>
<keyword evidence="2" id="KW-0328">Glycosyltransferase</keyword>
<reference evidence="6" key="1">
    <citation type="submission" date="2017-09" db="EMBL/GenBank/DDBJ databases">
        <title>Depth-based differentiation of microbial function through sediment-hosted aquifers and enrichment of novel symbionts in the deep terrestrial subsurface.</title>
        <authorList>
            <person name="Probst A.J."/>
            <person name="Ladd B."/>
            <person name="Jarett J.K."/>
            <person name="Geller-Mcgrath D.E."/>
            <person name="Sieber C.M.K."/>
            <person name="Emerson J.B."/>
            <person name="Anantharaman K."/>
            <person name="Thomas B.C."/>
            <person name="Malmstrom R."/>
            <person name="Stieglmeier M."/>
            <person name="Klingl A."/>
            <person name="Woyke T."/>
            <person name="Ryan C.M."/>
            <person name="Banfield J.F."/>
        </authorList>
    </citation>
    <scope>NUCLEOTIDE SEQUENCE [LARGE SCALE GENOMIC DNA]</scope>
</reference>
<evidence type="ECO:0000256" key="2">
    <source>
        <dbReference type="ARBA" id="ARBA00022676"/>
    </source>
</evidence>
<dbReference type="Gene3D" id="3.90.550.10">
    <property type="entry name" value="Spore Coat Polysaccharide Biosynthesis Protein SpsA, Chain A"/>
    <property type="match status" value="1"/>
</dbReference>
<keyword evidence="3" id="KW-0808">Transferase</keyword>
<dbReference type="AlphaFoldDB" id="A0A2H0TCL7"/>
<evidence type="ECO:0000313" key="5">
    <source>
        <dbReference type="EMBL" id="PIR69291.1"/>
    </source>
</evidence>
<name>A0A2H0TCL7_9BACT</name>
<evidence type="ECO:0000256" key="1">
    <source>
        <dbReference type="ARBA" id="ARBA00006739"/>
    </source>
</evidence>
<dbReference type="EMBL" id="PFCO01000009">
    <property type="protein sequence ID" value="PIR69291.1"/>
    <property type="molecule type" value="Genomic_DNA"/>
</dbReference>
<dbReference type="Proteomes" id="UP000231503">
    <property type="component" value="Unassembled WGS sequence"/>
</dbReference>
<protein>
    <recommendedName>
        <fullName evidence="4">Glycosyltransferase 2-like domain-containing protein</fullName>
    </recommendedName>
</protein>
<sequence length="312" mass="35888">MIFHMKEQNNIKTVSVGIPAYNEEGNVGYLLKALLSQKERNFVLKEIVVVSDGSTDKTNEIVSGIHAKDARVRLVVMPVRSGAYKAQNRIIEEFSGDILVMLDADILPENDMYIQYMIEPFLHDKDIGIVSGKRIPLLGETFVERVINFSDQIKQDIFARMNDGDNVYLCHGDNRAFRGDFAKTIKWPPVLGEDAYSYFYCKEQGLRFYYEPRARVVYRAPQTLKDHLSRSTRFFQSERRMSSYFSNLSVERAYKLPLMTTVRIIVKHAIQHPVLFCGYLGMYCFAKISSRMQKDAAFAWKPATSSKTLVKK</sequence>
<evidence type="ECO:0000313" key="6">
    <source>
        <dbReference type="Proteomes" id="UP000231503"/>
    </source>
</evidence>
<dbReference type="GO" id="GO:0016757">
    <property type="term" value="F:glycosyltransferase activity"/>
    <property type="evidence" value="ECO:0007669"/>
    <property type="project" value="UniProtKB-KW"/>
</dbReference>